<dbReference type="PROSITE" id="PS50157">
    <property type="entry name" value="ZINC_FINGER_C2H2_2"/>
    <property type="match status" value="4"/>
</dbReference>
<feature type="domain" description="C2H2-type" evidence="8">
    <location>
        <begin position="162"/>
        <end position="185"/>
    </location>
</feature>
<dbReference type="GO" id="GO:0005634">
    <property type="term" value="C:nucleus"/>
    <property type="evidence" value="ECO:0007669"/>
    <property type="project" value="UniProtKB-SubCell"/>
</dbReference>
<evidence type="ECO:0000259" key="8">
    <source>
        <dbReference type="PROSITE" id="PS50157"/>
    </source>
</evidence>
<evidence type="ECO:0000313" key="10">
    <source>
        <dbReference type="Proteomes" id="UP001168972"/>
    </source>
</evidence>
<accession>A0AA39F508</accession>
<dbReference type="SMART" id="SM00355">
    <property type="entry name" value="ZnF_C2H2"/>
    <property type="match status" value="4"/>
</dbReference>
<organism evidence="9 10">
    <name type="scientific">Microctonus hyperodae</name>
    <name type="common">Parasitoid wasp</name>
    <dbReference type="NCBI Taxonomy" id="165561"/>
    <lineage>
        <taxon>Eukaryota</taxon>
        <taxon>Metazoa</taxon>
        <taxon>Ecdysozoa</taxon>
        <taxon>Arthropoda</taxon>
        <taxon>Hexapoda</taxon>
        <taxon>Insecta</taxon>
        <taxon>Pterygota</taxon>
        <taxon>Neoptera</taxon>
        <taxon>Endopterygota</taxon>
        <taxon>Hymenoptera</taxon>
        <taxon>Apocrita</taxon>
        <taxon>Ichneumonoidea</taxon>
        <taxon>Braconidae</taxon>
        <taxon>Euphorinae</taxon>
        <taxon>Microctonus</taxon>
    </lineage>
</organism>
<dbReference type="FunFam" id="3.30.160.60:FF:000145">
    <property type="entry name" value="Zinc finger protein 574"/>
    <property type="match status" value="1"/>
</dbReference>
<keyword evidence="10" id="KW-1185">Reference proteome</keyword>
<dbReference type="PANTHER" id="PTHR24394">
    <property type="entry name" value="ZINC FINGER PROTEIN"/>
    <property type="match status" value="1"/>
</dbReference>
<keyword evidence="5" id="KW-0862">Zinc</keyword>
<comment type="caution">
    <text evidence="9">The sequence shown here is derived from an EMBL/GenBank/DDBJ whole genome shotgun (WGS) entry which is preliminary data.</text>
</comment>
<dbReference type="Gene3D" id="3.30.160.60">
    <property type="entry name" value="Classic Zinc Finger"/>
    <property type="match status" value="3"/>
</dbReference>
<dbReference type="InterPro" id="IPR013087">
    <property type="entry name" value="Znf_C2H2_type"/>
</dbReference>
<proteinExistence type="predicted"/>
<keyword evidence="6" id="KW-0539">Nucleus</keyword>
<feature type="domain" description="C2H2-type" evidence="8">
    <location>
        <begin position="27"/>
        <end position="54"/>
    </location>
</feature>
<dbReference type="InterPro" id="IPR036236">
    <property type="entry name" value="Znf_C2H2_sf"/>
</dbReference>
<dbReference type="PROSITE" id="PS00028">
    <property type="entry name" value="ZINC_FINGER_C2H2_1"/>
    <property type="match status" value="2"/>
</dbReference>
<dbReference type="PANTHER" id="PTHR24394:SF44">
    <property type="entry name" value="ZINC FINGER PROTEIN 271-LIKE"/>
    <property type="match status" value="1"/>
</dbReference>
<dbReference type="EMBL" id="JAQQBR010001833">
    <property type="protein sequence ID" value="KAK0163071.1"/>
    <property type="molecule type" value="Genomic_DNA"/>
</dbReference>
<evidence type="ECO:0000313" key="9">
    <source>
        <dbReference type="EMBL" id="KAK0163071.1"/>
    </source>
</evidence>
<evidence type="ECO:0000256" key="2">
    <source>
        <dbReference type="ARBA" id="ARBA00022723"/>
    </source>
</evidence>
<dbReference type="AlphaFoldDB" id="A0AA39F508"/>
<sequence length="189" mass="22375">MQFNIIAENSHVPIIKSPRIKQLWRPFPCHTCGKSYTRKDTLRRHLRYECGKNPQYICYVCKKGFKQKSNFQRHNTNVHDCIYPFVIVVVVQGVHVTQKYPFTHEISQGTNHYRGGLNSNRQSSRSIGFIKPYPCYKCTRSYTNKSTLNRHLREECGKLPQYICRLCHKAFKQRSNFQRHIWTVHGSIL</sequence>
<dbReference type="GO" id="GO:0000981">
    <property type="term" value="F:DNA-binding transcription factor activity, RNA polymerase II-specific"/>
    <property type="evidence" value="ECO:0007669"/>
    <property type="project" value="TreeGrafter"/>
</dbReference>
<evidence type="ECO:0000256" key="4">
    <source>
        <dbReference type="ARBA" id="ARBA00022771"/>
    </source>
</evidence>
<name>A0AA39F508_MICHY</name>
<dbReference type="Pfam" id="PF00096">
    <property type="entry name" value="zf-C2H2"/>
    <property type="match status" value="4"/>
</dbReference>
<dbReference type="SUPFAM" id="SSF57667">
    <property type="entry name" value="beta-beta-alpha zinc fingers"/>
    <property type="match status" value="2"/>
</dbReference>
<keyword evidence="3" id="KW-0677">Repeat</keyword>
<evidence type="ECO:0000256" key="3">
    <source>
        <dbReference type="ARBA" id="ARBA00022737"/>
    </source>
</evidence>
<comment type="subcellular location">
    <subcellularLocation>
        <location evidence="1">Nucleus</location>
    </subcellularLocation>
</comment>
<evidence type="ECO:0000256" key="1">
    <source>
        <dbReference type="ARBA" id="ARBA00004123"/>
    </source>
</evidence>
<feature type="domain" description="C2H2-type" evidence="8">
    <location>
        <begin position="133"/>
        <end position="160"/>
    </location>
</feature>
<reference evidence="9" key="2">
    <citation type="submission" date="2023-03" db="EMBL/GenBank/DDBJ databases">
        <authorList>
            <person name="Inwood S.N."/>
            <person name="Skelly J.G."/>
            <person name="Guhlin J."/>
            <person name="Harrop T.W.R."/>
            <person name="Goldson S.G."/>
            <person name="Dearden P.K."/>
        </authorList>
    </citation>
    <scope>NUCLEOTIDE SEQUENCE</scope>
    <source>
        <strain evidence="9">Lincoln</strain>
        <tissue evidence="9">Whole body</tissue>
    </source>
</reference>
<dbReference type="Proteomes" id="UP001168972">
    <property type="component" value="Unassembled WGS sequence"/>
</dbReference>
<evidence type="ECO:0000256" key="6">
    <source>
        <dbReference type="ARBA" id="ARBA00023242"/>
    </source>
</evidence>
<keyword evidence="2" id="KW-0479">Metal-binding</keyword>
<reference evidence="9" key="1">
    <citation type="journal article" date="2023" name="bioRxiv">
        <title>Scaffold-level genome assemblies of two parasitoid biocontrol wasps reveal the parthenogenesis mechanism and an associated novel virus.</title>
        <authorList>
            <person name="Inwood S."/>
            <person name="Skelly J."/>
            <person name="Guhlin J."/>
            <person name="Harrop T."/>
            <person name="Goldson S."/>
            <person name="Dearden P."/>
        </authorList>
    </citation>
    <scope>NUCLEOTIDE SEQUENCE</scope>
    <source>
        <strain evidence="9">Lincoln</strain>
        <tissue evidence="9">Whole body</tissue>
    </source>
</reference>
<keyword evidence="4 7" id="KW-0863">Zinc-finger</keyword>
<feature type="domain" description="C2H2-type" evidence="8">
    <location>
        <begin position="56"/>
        <end position="84"/>
    </location>
</feature>
<dbReference type="GO" id="GO:0008270">
    <property type="term" value="F:zinc ion binding"/>
    <property type="evidence" value="ECO:0007669"/>
    <property type="project" value="UniProtKB-KW"/>
</dbReference>
<protein>
    <recommendedName>
        <fullName evidence="8">C2H2-type domain-containing protein</fullName>
    </recommendedName>
</protein>
<evidence type="ECO:0000256" key="7">
    <source>
        <dbReference type="PROSITE-ProRule" id="PRU00042"/>
    </source>
</evidence>
<evidence type="ECO:0000256" key="5">
    <source>
        <dbReference type="ARBA" id="ARBA00022833"/>
    </source>
</evidence>
<gene>
    <name evidence="9" type="ORF">PV327_006782</name>
</gene>